<sequence length="376" mass="42783">MRIICTVTNDLSHDQRMDRICTTLQAAGHDVLLLGRWLPGSPPLESRTYRTHRLRCRWHSGKRFYLEYTYRLRNYLRQQTAEVICAVDLDTLLAVSFLRSPDTKIVYDAHEWFSETPEVVHRPLIRRIWRTVGRRLVPRTDARYTVGPALAELLEEDYKITFEVIRNVPEQIEYTNKENSEGVILYQGMLNPGRGLATAIEALPLLPSSCKLWIVGSGPELEPLQRIAVEFGVSNRVWFAGFTPPADLPALTAQAWLGLNLLADSSPSYYYSLANKSLDYIQAGLPSVQMDFPEYRAIHVQYDVFSLLPTLSPTALAAVIRELIDQPDRYVQLQANCHAAARDLCWEVEAPKLLKIYSDLARQVTTSPARLPARSD</sequence>
<evidence type="ECO:0000256" key="1">
    <source>
        <dbReference type="ARBA" id="ARBA00022676"/>
    </source>
</evidence>
<protein>
    <recommendedName>
        <fullName evidence="7">Glycosyltransferase</fullName>
    </recommendedName>
</protein>
<gene>
    <name evidence="5" type="ORF">LEM8419_01374</name>
</gene>
<dbReference type="Gene3D" id="3.40.50.2000">
    <property type="entry name" value="Glycogen Phosphorylase B"/>
    <property type="match status" value="2"/>
</dbReference>
<dbReference type="InterPro" id="IPR028098">
    <property type="entry name" value="Glyco_trans_4-like_N"/>
</dbReference>
<dbReference type="Pfam" id="PF13579">
    <property type="entry name" value="Glyco_trans_4_4"/>
    <property type="match status" value="1"/>
</dbReference>
<dbReference type="CDD" id="cd03801">
    <property type="entry name" value="GT4_PimA-like"/>
    <property type="match status" value="1"/>
</dbReference>
<dbReference type="Pfam" id="PF00534">
    <property type="entry name" value="Glycos_transf_1"/>
    <property type="match status" value="1"/>
</dbReference>
<evidence type="ECO:0000259" key="3">
    <source>
        <dbReference type="Pfam" id="PF00534"/>
    </source>
</evidence>
<organism evidence="5 6">
    <name type="scientific">Neolewinella maritima</name>
    <dbReference type="NCBI Taxonomy" id="1383882"/>
    <lineage>
        <taxon>Bacteria</taxon>
        <taxon>Pseudomonadati</taxon>
        <taxon>Bacteroidota</taxon>
        <taxon>Saprospiria</taxon>
        <taxon>Saprospirales</taxon>
        <taxon>Lewinellaceae</taxon>
        <taxon>Neolewinella</taxon>
    </lineage>
</organism>
<comment type="caution">
    <text evidence="5">The sequence shown here is derived from an EMBL/GenBank/DDBJ whole genome shotgun (WGS) entry which is preliminary data.</text>
</comment>
<keyword evidence="2" id="KW-0808">Transferase</keyword>
<evidence type="ECO:0000256" key="2">
    <source>
        <dbReference type="ARBA" id="ARBA00022679"/>
    </source>
</evidence>
<feature type="domain" description="Glycosyl transferase family 1" evidence="3">
    <location>
        <begin position="170"/>
        <end position="336"/>
    </location>
</feature>
<proteinExistence type="predicted"/>
<accession>A0ABN8F6H1</accession>
<evidence type="ECO:0008006" key="7">
    <source>
        <dbReference type="Google" id="ProtNLM"/>
    </source>
</evidence>
<name>A0ABN8F6H1_9BACT</name>
<dbReference type="SUPFAM" id="SSF53756">
    <property type="entry name" value="UDP-Glycosyltransferase/glycogen phosphorylase"/>
    <property type="match status" value="1"/>
</dbReference>
<dbReference type="PANTHER" id="PTHR12526">
    <property type="entry name" value="GLYCOSYLTRANSFERASE"/>
    <property type="match status" value="1"/>
</dbReference>
<feature type="domain" description="Glycosyltransferase subfamily 4-like N-terminal" evidence="4">
    <location>
        <begin position="16"/>
        <end position="160"/>
    </location>
</feature>
<evidence type="ECO:0000313" key="6">
    <source>
        <dbReference type="Proteomes" id="UP000837803"/>
    </source>
</evidence>
<dbReference type="InterPro" id="IPR001296">
    <property type="entry name" value="Glyco_trans_1"/>
</dbReference>
<dbReference type="Proteomes" id="UP000837803">
    <property type="component" value="Unassembled WGS sequence"/>
</dbReference>
<dbReference type="PANTHER" id="PTHR12526:SF629">
    <property type="entry name" value="TEICHURONIC ACID BIOSYNTHESIS GLYCOSYLTRANSFERASE TUAH-RELATED"/>
    <property type="match status" value="1"/>
</dbReference>
<keyword evidence="1" id="KW-0328">Glycosyltransferase</keyword>
<evidence type="ECO:0000259" key="4">
    <source>
        <dbReference type="Pfam" id="PF13579"/>
    </source>
</evidence>
<evidence type="ECO:0000313" key="5">
    <source>
        <dbReference type="EMBL" id="CAH1000225.1"/>
    </source>
</evidence>
<dbReference type="EMBL" id="CAKLPZ010000001">
    <property type="protein sequence ID" value="CAH1000225.1"/>
    <property type="molecule type" value="Genomic_DNA"/>
</dbReference>
<keyword evidence="6" id="KW-1185">Reference proteome</keyword>
<dbReference type="RefSeq" id="WP_238750279.1">
    <property type="nucleotide sequence ID" value="NZ_CAKLPZ010000001.1"/>
</dbReference>
<reference evidence="5" key="1">
    <citation type="submission" date="2021-12" db="EMBL/GenBank/DDBJ databases">
        <authorList>
            <person name="Rodrigo-Torres L."/>
            <person name="Arahal R. D."/>
            <person name="Lucena T."/>
        </authorList>
    </citation>
    <scope>NUCLEOTIDE SEQUENCE</scope>
    <source>
        <strain evidence="5">CECT 8419</strain>
    </source>
</reference>